<comment type="caution">
    <text evidence="3">The sequence shown here is derived from an EMBL/GenBank/DDBJ whole genome shotgun (WGS) entry which is preliminary data.</text>
</comment>
<name>A0A932HV55_UNCTE</name>
<evidence type="ECO:0000313" key="3">
    <source>
        <dbReference type="EMBL" id="MBI3126254.1"/>
    </source>
</evidence>
<feature type="compositionally biased region" description="Basic and acidic residues" evidence="1">
    <location>
        <begin position="125"/>
        <end position="134"/>
    </location>
</feature>
<dbReference type="EMBL" id="JACPUR010000001">
    <property type="protein sequence ID" value="MBI3126254.1"/>
    <property type="molecule type" value="Genomic_DNA"/>
</dbReference>
<sequence>MAARKDSFGHRFRAIPNRTVPWQDKEVKPLLNQPDGVKIKLFHRDPGMKRLDFIVKFPKGHVEGRHTHKSWHTCLVMKGRVIVDGKTYRPGDYVFGWTEAHGPLHYPDGAEIFVVFMGEGSQHEWVEPEGDGKAGRAAPRAKKKSVRR</sequence>
<dbReference type="InterPro" id="IPR014710">
    <property type="entry name" value="RmlC-like_jellyroll"/>
</dbReference>
<reference evidence="3" key="1">
    <citation type="submission" date="2020-07" db="EMBL/GenBank/DDBJ databases">
        <title>Huge and variable diversity of episymbiotic CPR bacteria and DPANN archaea in groundwater ecosystems.</title>
        <authorList>
            <person name="He C.Y."/>
            <person name="Keren R."/>
            <person name="Whittaker M."/>
            <person name="Farag I.F."/>
            <person name="Doudna J."/>
            <person name="Cate J.H.D."/>
            <person name="Banfield J.F."/>
        </authorList>
    </citation>
    <scope>NUCLEOTIDE SEQUENCE</scope>
    <source>
        <strain evidence="3">NC_groundwater_763_Ag_S-0.2um_68_21</strain>
    </source>
</reference>
<feature type="compositionally biased region" description="Basic residues" evidence="1">
    <location>
        <begin position="139"/>
        <end position="148"/>
    </location>
</feature>
<feature type="domain" description="ChrR-like cupin" evidence="2">
    <location>
        <begin position="29"/>
        <end position="118"/>
    </location>
</feature>
<protein>
    <submittedName>
        <fullName evidence="3">Cupin domain-containing protein</fullName>
    </submittedName>
</protein>
<dbReference type="InterPro" id="IPR011051">
    <property type="entry name" value="RmlC_Cupin_sf"/>
</dbReference>
<evidence type="ECO:0000313" key="4">
    <source>
        <dbReference type="Proteomes" id="UP000782312"/>
    </source>
</evidence>
<dbReference type="AlphaFoldDB" id="A0A932HV55"/>
<evidence type="ECO:0000259" key="2">
    <source>
        <dbReference type="Pfam" id="PF12973"/>
    </source>
</evidence>
<dbReference type="InterPro" id="IPR025979">
    <property type="entry name" value="ChrR-like_cupin_dom"/>
</dbReference>
<dbReference type="SUPFAM" id="SSF51182">
    <property type="entry name" value="RmlC-like cupins"/>
    <property type="match status" value="1"/>
</dbReference>
<dbReference type="Proteomes" id="UP000782312">
    <property type="component" value="Unassembled WGS sequence"/>
</dbReference>
<organism evidence="3 4">
    <name type="scientific">Tectimicrobiota bacterium</name>
    <dbReference type="NCBI Taxonomy" id="2528274"/>
    <lineage>
        <taxon>Bacteria</taxon>
        <taxon>Pseudomonadati</taxon>
        <taxon>Nitrospinota/Tectimicrobiota group</taxon>
        <taxon>Candidatus Tectimicrobiota</taxon>
    </lineage>
</organism>
<proteinExistence type="predicted"/>
<feature type="region of interest" description="Disordered" evidence="1">
    <location>
        <begin position="125"/>
        <end position="148"/>
    </location>
</feature>
<accession>A0A932HV55</accession>
<dbReference type="Pfam" id="PF12973">
    <property type="entry name" value="Cupin_7"/>
    <property type="match status" value="1"/>
</dbReference>
<dbReference type="Gene3D" id="2.60.120.10">
    <property type="entry name" value="Jelly Rolls"/>
    <property type="match status" value="1"/>
</dbReference>
<evidence type="ECO:0000256" key="1">
    <source>
        <dbReference type="SAM" id="MobiDB-lite"/>
    </source>
</evidence>
<gene>
    <name evidence="3" type="ORF">HYZ11_01445</name>
</gene>